<dbReference type="InterPro" id="IPR002048">
    <property type="entry name" value="EF_hand_dom"/>
</dbReference>
<dbReference type="InterPro" id="IPR011992">
    <property type="entry name" value="EF-hand-dom_pair"/>
</dbReference>
<keyword evidence="1" id="KW-0677">Repeat</keyword>
<reference evidence="4" key="1">
    <citation type="journal article" date="2024" name="Gigascience">
        <title>Chromosome-level genome of the poultry shaft louse Menopon gallinae provides insight into the host-switching and adaptive evolution of parasitic lice.</title>
        <authorList>
            <person name="Xu Y."/>
            <person name="Ma L."/>
            <person name="Liu S."/>
            <person name="Liang Y."/>
            <person name="Liu Q."/>
            <person name="He Z."/>
            <person name="Tian L."/>
            <person name="Duan Y."/>
            <person name="Cai W."/>
            <person name="Li H."/>
            <person name="Song F."/>
        </authorList>
    </citation>
    <scope>NUCLEOTIDE SEQUENCE</scope>
    <source>
        <strain evidence="4">Cailab_2023a</strain>
    </source>
</reference>
<evidence type="ECO:0000313" key="4">
    <source>
        <dbReference type="EMBL" id="KAL0276061.1"/>
    </source>
</evidence>
<feature type="domain" description="EF-hand" evidence="3">
    <location>
        <begin position="14"/>
        <end position="49"/>
    </location>
</feature>
<dbReference type="CDD" id="cd00051">
    <property type="entry name" value="EFh"/>
    <property type="match status" value="1"/>
</dbReference>
<gene>
    <name evidence="4" type="ORF">PYX00_003724</name>
</gene>
<proteinExistence type="predicted"/>
<dbReference type="Gene3D" id="1.10.238.10">
    <property type="entry name" value="EF-hand"/>
    <property type="match status" value="3"/>
</dbReference>
<dbReference type="SMART" id="SM00054">
    <property type="entry name" value="EFh"/>
    <property type="match status" value="3"/>
</dbReference>
<dbReference type="GO" id="GO:0016460">
    <property type="term" value="C:myosin II complex"/>
    <property type="evidence" value="ECO:0007669"/>
    <property type="project" value="TreeGrafter"/>
</dbReference>
<dbReference type="GO" id="GO:0005509">
    <property type="term" value="F:calcium ion binding"/>
    <property type="evidence" value="ECO:0007669"/>
    <property type="project" value="InterPro"/>
</dbReference>
<keyword evidence="2" id="KW-0106">Calcium</keyword>
<dbReference type="GO" id="GO:0072686">
    <property type="term" value="C:mitotic spindle"/>
    <property type="evidence" value="ECO:0007669"/>
    <property type="project" value="UniProtKB-ARBA"/>
</dbReference>
<comment type="caution">
    <text evidence="4">The sequence shown here is derived from an EMBL/GenBank/DDBJ whole genome shotgun (WGS) entry which is preliminary data.</text>
</comment>
<dbReference type="InterPro" id="IPR018247">
    <property type="entry name" value="EF_Hand_1_Ca_BS"/>
</dbReference>
<dbReference type="PANTHER" id="PTHR23048">
    <property type="entry name" value="MYOSIN LIGHT CHAIN 1, 3"/>
    <property type="match status" value="1"/>
</dbReference>
<dbReference type="SUPFAM" id="SSF47473">
    <property type="entry name" value="EF-hand"/>
    <property type="match status" value="1"/>
</dbReference>
<name>A0AAW2I237_9NEOP</name>
<dbReference type="PROSITE" id="PS00018">
    <property type="entry name" value="EF_HAND_1"/>
    <property type="match status" value="2"/>
</dbReference>
<dbReference type="Pfam" id="PF13499">
    <property type="entry name" value="EF-hand_7"/>
    <property type="match status" value="1"/>
</dbReference>
<dbReference type="Pfam" id="PF13833">
    <property type="entry name" value="EF-hand_8"/>
    <property type="match status" value="1"/>
</dbReference>
<evidence type="ECO:0000256" key="1">
    <source>
        <dbReference type="ARBA" id="ARBA00022737"/>
    </source>
</evidence>
<dbReference type="PANTHER" id="PTHR23048:SF0">
    <property type="entry name" value="CALMODULIN LIKE 3"/>
    <property type="match status" value="1"/>
</dbReference>
<feature type="domain" description="EF-hand" evidence="3">
    <location>
        <begin position="50"/>
        <end position="85"/>
    </location>
</feature>
<evidence type="ECO:0000259" key="3">
    <source>
        <dbReference type="PROSITE" id="PS50222"/>
    </source>
</evidence>
<evidence type="ECO:0000256" key="2">
    <source>
        <dbReference type="ARBA" id="ARBA00022837"/>
    </source>
</evidence>
<dbReference type="PROSITE" id="PS50222">
    <property type="entry name" value="EF_HAND_2"/>
    <property type="match status" value="3"/>
</dbReference>
<organism evidence="4">
    <name type="scientific">Menopon gallinae</name>
    <name type="common">poultry shaft louse</name>
    <dbReference type="NCBI Taxonomy" id="328185"/>
    <lineage>
        <taxon>Eukaryota</taxon>
        <taxon>Metazoa</taxon>
        <taxon>Ecdysozoa</taxon>
        <taxon>Arthropoda</taxon>
        <taxon>Hexapoda</taxon>
        <taxon>Insecta</taxon>
        <taxon>Pterygota</taxon>
        <taxon>Neoptera</taxon>
        <taxon>Paraneoptera</taxon>
        <taxon>Psocodea</taxon>
        <taxon>Troctomorpha</taxon>
        <taxon>Phthiraptera</taxon>
        <taxon>Amblycera</taxon>
        <taxon>Menoponidae</taxon>
        <taxon>Menopon</taxon>
    </lineage>
</organism>
<protein>
    <recommendedName>
        <fullName evidence="3">EF-hand domain-containing protein</fullName>
    </recommendedName>
</protein>
<sequence>MFVYFTQADQLTEEQIAEFKEAFSLFDKDGDGTITTKELGTVMRSLGQNPTEAELQDMINEVDADGNGTIDFPEFLTMMARKMKDTDSEEEIREAFRVFDKDEEVDEMIREADIDGDGQVNYEGMYTADVVTEGDDGGAVLGGVRVTEVK</sequence>
<dbReference type="FunFam" id="1.10.238.10:FF:000527">
    <property type="entry name" value="Calmodulin-3"/>
    <property type="match status" value="1"/>
</dbReference>
<dbReference type="AlphaFoldDB" id="A0AAW2I237"/>
<accession>A0AAW2I237</accession>
<dbReference type="EMBL" id="JARGDH010000002">
    <property type="protein sequence ID" value="KAL0276061.1"/>
    <property type="molecule type" value="Genomic_DNA"/>
</dbReference>
<dbReference type="InterPro" id="IPR050230">
    <property type="entry name" value="CALM/Myosin/TropC-like"/>
</dbReference>
<feature type="domain" description="EF-hand" evidence="3">
    <location>
        <begin position="100"/>
        <end position="135"/>
    </location>
</feature>